<dbReference type="PANTHER" id="PTHR45586:SF1">
    <property type="entry name" value="LIPOPOLYSACCHARIDE ASSEMBLY PROTEIN B"/>
    <property type="match status" value="1"/>
</dbReference>
<dbReference type="STRING" id="1891926.Fuma_00708"/>
<protein>
    <submittedName>
        <fullName evidence="6">Tetratricopeptide repeat protein</fullName>
    </submittedName>
</protein>
<organism evidence="6 7">
    <name type="scientific">Fuerstiella marisgermanici</name>
    <dbReference type="NCBI Taxonomy" id="1891926"/>
    <lineage>
        <taxon>Bacteria</taxon>
        <taxon>Pseudomonadati</taxon>
        <taxon>Planctomycetota</taxon>
        <taxon>Planctomycetia</taxon>
        <taxon>Planctomycetales</taxon>
        <taxon>Planctomycetaceae</taxon>
        <taxon>Fuerstiella</taxon>
    </lineage>
</organism>
<evidence type="ECO:0000256" key="1">
    <source>
        <dbReference type="ARBA" id="ARBA00022737"/>
    </source>
</evidence>
<gene>
    <name evidence="6" type="ORF">Fuma_00708</name>
</gene>
<proteinExistence type="predicted"/>
<dbReference type="PANTHER" id="PTHR45586">
    <property type="entry name" value="TPR REPEAT-CONTAINING PROTEIN PA4667"/>
    <property type="match status" value="1"/>
</dbReference>
<keyword evidence="2 3" id="KW-0802">TPR repeat</keyword>
<dbReference type="PROSITE" id="PS50005">
    <property type="entry name" value="TPR"/>
    <property type="match status" value="2"/>
</dbReference>
<sequence>MSPIVSHLMSIVRIIRVAAMAIVLFASIPPGAADERGPAAQQQKIADRYLSLLKRNPRFGTALDKVYEFRTQRGTLDEFVTTLQDAAKNSSDAAEQMIVGMIETKRDRQSLAVIAFRSAEKQRMDDPVASWYLGQALGAIGERADAAGALERAIQRKPARVDLLEIYQQLGRLYQRLQQPEKALQVWERMEAAFPDDTEVQVQIAEALVESGQQEAALERFQKLAKQQGDPYQRMQYEIRAAEIQLQLGAIREALLTLDDLSDQVKPSSWLFGDIRRRIEDVYRQTNDDSGLAAYFQTRLKRHPDDLDAMTRLAQCLTRLDRADKAEQWLKHAVEKAPSDIKLHDALIAHLVQQEKFKVAISQFEQLAKDDLATAEHIERWGLLYLQRADVPESQRQQLAIQVWQRLLASNETNAAILSRVAELHRKAKSDGTAIEFYEQAIAAAPHDLQYRERLGEYLHELNRPDDAKAAWQKMAVGEHRSSTNLVRLAETLQKFGYKSEALAAMLDACRLNPEFNHRLQCASMLRDAGRIDDSLQQLEAAEQQAASPLEHERAQQERIQTFIAGDLLQTKIQEIAQRMDGETASAEQWMTLALYQEADSDFASAIESAQKAVRLSPQSSNVLKVVARVAEKAGLLADAAEAYAKLAASDLRFQTVHLEKRADLLRRLGRKDSALEAGRQLLAAAPDNPQHYRFFADLCFQLGQLDAGLEALRQGVRINPTDVATLQAAGQALADRFRTDEAIEFYWRAFDAAEDVEQKIHFIQALTHLYLRSESFDKLVNRLQDQMRDEDFQKTALLCLANAYRTAGDPGMTRQTLERLLADDANNAALLSELSVLAEQQSEFGAAVKFQQRLHTVAPSSKSAARLANLLLRSGDIDSAEALWLRLSDPAADPLEVLQSIDDLILEEKPQIARRLANQVLERNPDDWEAILRMAVISWSEANMADAATFSDQILAMPHSVLSPSRSAQRRLGPTITETGDDLWNVTPAELDEFSQHFLLLSSWTKMNGGRYRPSATTNAAWSAESFGQARATAVFLKCAHAIRTKTLDQFVLSLSRDNSDDGRSAFEQALAAWDLYHVHKTLYYVADANRGMATTLTLSALSKRSEPLACFAFVAAAETAVSRAPWSPLGQLSSRLSSEQIGQLVEAFKCVRETHPDWPCNPQFVVQQLQAVGKAAEANEILEYLVRADATPADLSTAIEIASRSKDFARVLTLTSRLIESGHVTPTTGQANPFRRLGQKYAEIASQRSARRDFDTVDSMLLEFLRLKSAVHAAGAVLRGQADVPLSQFATGNYSIYFDGRVARTQNTTTLASEGFFTPTDLTFFVNLLTFYDGQPLPRLLSLIEDFKASQTGETAAMSEMAMAHLCFLADAREDAIVHLVRAAELMPEHAGLRLQIARYHFEQDNHAEALALLNTIESAAPDVVRKRELLALELATTLGKTDRARTAAERLFGLRLPTSAAMPLATSMKKLGMDEMADALLTRVQRSTGNDVNAMAVLMRTSYGEGHKRIATEIAHQILTETEGRSQGSRQGVSLDGIRKSALRILGDSDRLKHSILRIEQQLARSPDSISLNERLLEYYVAVGRADDAEVLKTRVQKLRPTTIDSLIRDAEMHEARGRFSEAADVYLQILDKDPQRYAQNYYQYLRTFRSGGRLTDLGDWLLKRDLKKLQNNYFVVSETIQTMLADDGRGQPAAAATRALALKLFEGAWQAFPDNRGFLISQVQDESIWLSDRALEFAKVGLIPESDQQAVARPWLGVAGKLKLLDGGHTQGTLNRLCNALESQDALAEFTPLVKTATEKFPSWHGGRLLLAALLARSGDIDQSVTSLESVSENADVKFVPMEVALVVVTELAHADSRLHPPMIALLETAAESRVSSEQSNYPHSATRWLAELYVEQDRRQDARQQIEQFLRSAAEGSPAADGPSYARRLNEQNRFAAAQHLLELGFPLHALRAFRQLRTELPPVTRRQVGNSQLTQNVVLQAELRAQRAITATTVFDFLADSLASDFKPTTDDAVEAEDAANRPAIDLMLSLQSRKKGEPATLHSPVLSAARDAGSSSELSEQQRNVIKQALSTAKDSESTLAVFTAVYANAAQDTELEDLAFDQLRAVVGTNLRQSDDRPHPDTALWFAAKVAATSKRHQSLAGDLANRAERAAAQSADPRWLTAILQERAERAIANGELMEAEQVWTRQLDAILNGASSSGEAANSTAPSSSALQELRKRLLNKRAG</sequence>
<evidence type="ECO:0000259" key="5">
    <source>
        <dbReference type="PROSITE" id="PS51376"/>
    </source>
</evidence>
<evidence type="ECO:0000313" key="7">
    <source>
        <dbReference type="Proteomes" id="UP000187735"/>
    </source>
</evidence>
<dbReference type="InterPro" id="IPR019734">
    <property type="entry name" value="TPR_rpt"/>
</dbReference>
<dbReference type="SUPFAM" id="SSF48452">
    <property type="entry name" value="TPR-like"/>
    <property type="match status" value="5"/>
</dbReference>
<feature type="domain" description="DBB" evidence="5">
    <location>
        <begin position="336"/>
        <end position="472"/>
    </location>
</feature>
<reference evidence="6 7" key="1">
    <citation type="journal article" date="2016" name="Front. Microbiol.">
        <title>Fuerstia marisgermanicae gen. nov., sp. nov., an Unusual Member of the Phylum Planctomycetes from the German Wadden Sea.</title>
        <authorList>
            <person name="Kohn T."/>
            <person name="Heuer A."/>
            <person name="Jogler M."/>
            <person name="Vollmers J."/>
            <person name="Boedeker C."/>
            <person name="Bunk B."/>
            <person name="Rast P."/>
            <person name="Borchert D."/>
            <person name="Glockner I."/>
            <person name="Freese H.M."/>
            <person name="Klenk H.P."/>
            <person name="Overmann J."/>
            <person name="Kaster A.K."/>
            <person name="Rohde M."/>
            <person name="Wiegand S."/>
            <person name="Jogler C."/>
        </authorList>
    </citation>
    <scope>NUCLEOTIDE SEQUENCE [LARGE SCALE GENOMIC DNA]</scope>
    <source>
        <strain evidence="6 7">NH11</strain>
    </source>
</reference>
<dbReference type="Pfam" id="PF13432">
    <property type="entry name" value="TPR_16"/>
    <property type="match status" value="2"/>
</dbReference>
<evidence type="ECO:0000256" key="4">
    <source>
        <dbReference type="SAM" id="MobiDB-lite"/>
    </source>
</evidence>
<dbReference type="Proteomes" id="UP000187735">
    <property type="component" value="Chromosome"/>
</dbReference>
<dbReference type="InterPro" id="IPR011990">
    <property type="entry name" value="TPR-like_helical_dom_sf"/>
</dbReference>
<dbReference type="SMART" id="SM00028">
    <property type="entry name" value="TPR"/>
    <property type="match status" value="12"/>
</dbReference>
<evidence type="ECO:0000256" key="3">
    <source>
        <dbReference type="PROSITE-ProRule" id="PRU00339"/>
    </source>
</evidence>
<evidence type="ECO:0000256" key="2">
    <source>
        <dbReference type="ARBA" id="ARBA00022803"/>
    </source>
</evidence>
<dbReference type="InterPro" id="IPR051012">
    <property type="entry name" value="CellSynth/LPSAsmb/PSIAsmb"/>
</dbReference>
<dbReference type="KEGG" id="fmr:Fuma_00708"/>
<dbReference type="Pfam" id="PF14559">
    <property type="entry name" value="TPR_19"/>
    <property type="match status" value="2"/>
</dbReference>
<dbReference type="PROSITE" id="PS51376">
    <property type="entry name" value="DBB"/>
    <property type="match status" value="1"/>
</dbReference>
<evidence type="ECO:0000313" key="6">
    <source>
        <dbReference type="EMBL" id="APZ91122.1"/>
    </source>
</evidence>
<dbReference type="Gene3D" id="1.25.40.10">
    <property type="entry name" value="Tetratricopeptide repeat domain"/>
    <property type="match status" value="8"/>
</dbReference>
<keyword evidence="1" id="KW-0677">Repeat</keyword>
<feature type="repeat" description="TPR" evidence="3">
    <location>
        <begin position="164"/>
        <end position="197"/>
    </location>
</feature>
<feature type="region of interest" description="Disordered" evidence="4">
    <location>
        <begin position="2205"/>
        <end position="2234"/>
    </location>
</feature>
<dbReference type="EMBL" id="CP017641">
    <property type="protein sequence ID" value="APZ91122.1"/>
    <property type="molecule type" value="Genomic_DNA"/>
</dbReference>
<accession>A0A1P8WAL0</accession>
<feature type="compositionally biased region" description="Low complexity" evidence="4">
    <location>
        <begin position="2205"/>
        <end position="2215"/>
    </location>
</feature>
<dbReference type="InterPro" id="IPR017893">
    <property type="entry name" value="DBB_domain"/>
</dbReference>
<feature type="region of interest" description="Disordered" evidence="4">
    <location>
        <begin position="2042"/>
        <end position="2067"/>
    </location>
</feature>
<feature type="repeat" description="TPR" evidence="3">
    <location>
        <begin position="587"/>
        <end position="620"/>
    </location>
</feature>
<name>A0A1P8WAL0_9PLAN</name>
<keyword evidence="7" id="KW-1185">Reference proteome</keyword>